<sequence>MNKINGYLARIDQVNQAGTYQDNWDSLAQHPLPRWFRQDKFGIFIHWGVFSVPAFGSEWYSRSMYVQGSPEYEHHRATYGPQDEFGYQDFIPQFKAEHFDPQAWAALFQAAGAKYVVPVAEHHDGFQMYRSDLSPWNVAEMGPKRDVLGELEQAFAEVGLVTGASSHRAEHWFFMGHGKEFKSDIHEPLQPGDFYWPAMPEPDHYDQHSEPAPSTEFLDDWLARTCELIDRYRPRLLYFDWWILHASFNPYLKKMAAYYYNRAEEWGQEVLINYKNDSFMFGTAVVDIERGQFAAAKPYYWQTDTSVALNSWGYTENNQYRTASELLCDLVDVVSKNGNLLLNVGPKADGTIPDEDRQILLEMGAWLKVNGEAIYDSQVWRKSAEGPTPVVEGQFSDDEQEPYTSADVRYTVRGHNLYAIALKGAPDGHYDFPALGEQNAEKGAEFHGLIKSLTQLGSDAAVDYTRDPTGLHLQTAGNSGTQPVVFRLELQ</sequence>
<dbReference type="InterPro" id="IPR017853">
    <property type="entry name" value="GH"/>
</dbReference>
<keyword evidence="4" id="KW-0732">Signal</keyword>
<dbReference type="EMBL" id="JBHSSM010000018">
    <property type="protein sequence ID" value="MFC6315641.1"/>
    <property type="molecule type" value="Genomic_DNA"/>
</dbReference>
<evidence type="ECO:0000256" key="2">
    <source>
        <dbReference type="ARBA" id="ARBA00007951"/>
    </source>
</evidence>
<protein>
    <recommendedName>
        <fullName evidence="3">alpha-L-fucosidase</fullName>
        <ecNumber evidence="3">3.2.1.51</ecNumber>
    </recommendedName>
</protein>
<gene>
    <name evidence="8" type="ORF">ACFQHW_08710</name>
</gene>
<feature type="domain" description="Glycoside hydrolase family 29 N-terminal" evidence="7">
    <location>
        <begin position="10"/>
        <end position="372"/>
    </location>
</feature>
<reference evidence="9" key="1">
    <citation type="journal article" date="2019" name="Int. J. Syst. Evol. Microbiol.">
        <title>The Global Catalogue of Microorganisms (GCM) 10K type strain sequencing project: providing services to taxonomists for standard genome sequencing and annotation.</title>
        <authorList>
            <consortium name="The Broad Institute Genomics Platform"/>
            <consortium name="The Broad Institute Genome Sequencing Center for Infectious Disease"/>
            <person name="Wu L."/>
            <person name="Ma J."/>
        </authorList>
    </citation>
    <scope>NUCLEOTIDE SEQUENCE [LARGE SCALE GENOMIC DNA]</scope>
    <source>
        <strain evidence="9">CCM 8897</strain>
    </source>
</reference>
<dbReference type="GO" id="GO:0004560">
    <property type="term" value="F:alpha-L-fucosidase activity"/>
    <property type="evidence" value="ECO:0007669"/>
    <property type="project" value="UniProtKB-EC"/>
</dbReference>
<comment type="function">
    <text evidence="1">Alpha-L-fucosidase is responsible for hydrolyzing the alpha-1,6-linked fucose joined to the reducing-end N-acetylglucosamine of the carbohydrate moieties of glycoproteins.</text>
</comment>
<evidence type="ECO:0000256" key="4">
    <source>
        <dbReference type="ARBA" id="ARBA00022729"/>
    </source>
</evidence>
<accession>A0ABW1UPJ6</accession>
<evidence type="ECO:0000259" key="7">
    <source>
        <dbReference type="Pfam" id="PF01120"/>
    </source>
</evidence>
<comment type="similarity">
    <text evidence="2">Belongs to the glycosyl hydrolase 29 family.</text>
</comment>
<evidence type="ECO:0000256" key="3">
    <source>
        <dbReference type="ARBA" id="ARBA00012662"/>
    </source>
</evidence>
<keyword evidence="9" id="KW-1185">Reference proteome</keyword>
<dbReference type="InterPro" id="IPR016286">
    <property type="entry name" value="FUC_metazoa-typ"/>
</dbReference>
<evidence type="ECO:0000256" key="6">
    <source>
        <dbReference type="ARBA" id="ARBA00023295"/>
    </source>
</evidence>
<organism evidence="8 9">
    <name type="scientific">Lapidilactobacillus achengensis</name>
    <dbReference type="NCBI Taxonomy" id="2486000"/>
    <lineage>
        <taxon>Bacteria</taxon>
        <taxon>Bacillati</taxon>
        <taxon>Bacillota</taxon>
        <taxon>Bacilli</taxon>
        <taxon>Lactobacillales</taxon>
        <taxon>Lactobacillaceae</taxon>
        <taxon>Lapidilactobacillus</taxon>
    </lineage>
</organism>
<dbReference type="Gene3D" id="3.20.20.80">
    <property type="entry name" value="Glycosidases"/>
    <property type="match status" value="1"/>
</dbReference>
<dbReference type="SUPFAM" id="SSF51445">
    <property type="entry name" value="(Trans)glycosidases"/>
    <property type="match status" value="1"/>
</dbReference>
<dbReference type="PRINTS" id="PR00741">
    <property type="entry name" value="GLHYDRLASE29"/>
</dbReference>
<dbReference type="InterPro" id="IPR013780">
    <property type="entry name" value="Glyco_hydro_b"/>
</dbReference>
<dbReference type="PANTHER" id="PTHR10030:SF37">
    <property type="entry name" value="ALPHA-L-FUCOSIDASE-RELATED"/>
    <property type="match status" value="1"/>
</dbReference>
<keyword evidence="5 8" id="KW-0378">Hydrolase</keyword>
<evidence type="ECO:0000313" key="9">
    <source>
        <dbReference type="Proteomes" id="UP001596310"/>
    </source>
</evidence>
<dbReference type="RefSeq" id="WP_125601239.1">
    <property type="nucleotide sequence ID" value="NZ_JBHSSM010000018.1"/>
</dbReference>
<dbReference type="EC" id="3.2.1.51" evidence="3"/>
<evidence type="ECO:0000256" key="1">
    <source>
        <dbReference type="ARBA" id="ARBA00004071"/>
    </source>
</evidence>
<name>A0ABW1UPJ6_9LACO</name>
<comment type="caution">
    <text evidence="8">The sequence shown here is derived from an EMBL/GenBank/DDBJ whole genome shotgun (WGS) entry which is preliminary data.</text>
</comment>
<keyword evidence="6 8" id="KW-0326">Glycosidase</keyword>
<dbReference type="SMART" id="SM00812">
    <property type="entry name" value="Alpha_L_fucos"/>
    <property type="match status" value="1"/>
</dbReference>
<dbReference type="InterPro" id="IPR000933">
    <property type="entry name" value="Glyco_hydro_29"/>
</dbReference>
<dbReference type="InterPro" id="IPR057739">
    <property type="entry name" value="Glyco_hydro_29_N"/>
</dbReference>
<evidence type="ECO:0000256" key="5">
    <source>
        <dbReference type="ARBA" id="ARBA00022801"/>
    </source>
</evidence>
<evidence type="ECO:0000313" key="8">
    <source>
        <dbReference type="EMBL" id="MFC6315641.1"/>
    </source>
</evidence>
<dbReference type="Proteomes" id="UP001596310">
    <property type="component" value="Unassembled WGS sequence"/>
</dbReference>
<proteinExistence type="inferred from homology"/>
<dbReference type="Pfam" id="PF01120">
    <property type="entry name" value="Alpha_L_fucos"/>
    <property type="match status" value="1"/>
</dbReference>
<dbReference type="PANTHER" id="PTHR10030">
    <property type="entry name" value="ALPHA-L-FUCOSIDASE"/>
    <property type="match status" value="1"/>
</dbReference>
<dbReference type="Gene3D" id="2.60.40.1180">
    <property type="entry name" value="Golgi alpha-mannosidase II"/>
    <property type="match status" value="1"/>
</dbReference>